<keyword evidence="3 6" id="KW-1133">Transmembrane helix</keyword>
<evidence type="ECO:0000313" key="10">
    <source>
        <dbReference type="Proteomes" id="UP000681341"/>
    </source>
</evidence>
<dbReference type="InterPro" id="IPR017871">
    <property type="entry name" value="ABC_transporter-like_CS"/>
</dbReference>
<evidence type="ECO:0000256" key="4">
    <source>
        <dbReference type="ARBA" id="ARBA00023136"/>
    </source>
</evidence>
<comment type="caution">
    <text evidence="9">The sequence shown here is derived from an EMBL/GenBank/DDBJ whole genome shotgun (WGS) entry which is preliminary data.</text>
</comment>
<dbReference type="InterPro" id="IPR003439">
    <property type="entry name" value="ABC_transporter-like_ATP-bd"/>
</dbReference>
<dbReference type="InterPro" id="IPR039421">
    <property type="entry name" value="Type_1_exporter"/>
</dbReference>
<dbReference type="Pfam" id="PF00664">
    <property type="entry name" value="ABC_membrane"/>
    <property type="match status" value="1"/>
</dbReference>
<dbReference type="SUPFAM" id="SSF90123">
    <property type="entry name" value="ABC transporter transmembrane region"/>
    <property type="match status" value="1"/>
</dbReference>
<evidence type="ECO:0000259" key="8">
    <source>
        <dbReference type="PROSITE" id="PS50929"/>
    </source>
</evidence>
<keyword evidence="9" id="KW-0547">Nucleotide-binding</keyword>
<keyword evidence="4 6" id="KW-0472">Membrane</keyword>
<protein>
    <submittedName>
        <fullName evidence="9">ABC transporter ATP-binding protein</fullName>
    </submittedName>
</protein>
<feature type="transmembrane region" description="Helical" evidence="6">
    <location>
        <begin position="303"/>
        <end position="325"/>
    </location>
</feature>
<organism evidence="9 10">
    <name type="scientific">Glycomyces niveus</name>
    <dbReference type="NCBI Taxonomy" id="2820287"/>
    <lineage>
        <taxon>Bacteria</taxon>
        <taxon>Bacillati</taxon>
        <taxon>Actinomycetota</taxon>
        <taxon>Actinomycetes</taxon>
        <taxon>Glycomycetales</taxon>
        <taxon>Glycomycetaceae</taxon>
        <taxon>Glycomyces</taxon>
    </lineage>
</organism>
<gene>
    <name evidence="9" type="ORF">J5V16_09790</name>
</gene>
<accession>A0ABS3U5U4</accession>
<dbReference type="Pfam" id="PF00005">
    <property type="entry name" value="ABC_tran"/>
    <property type="match status" value="1"/>
</dbReference>
<keyword evidence="10" id="KW-1185">Reference proteome</keyword>
<feature type="transmembrane region" description="Helical" evidence="6">
    <location>
        <begin position="163"/>
        <end position="180"/>
    </location>
</feature>
<dbReference type="EMBL" id="JAGFNP010000004">
    <property type="protein sequence ID" value="MBO3733113.1"/>
    <property type="molecule type" value="Genomic_DNA"/>
</dbReference>
<dbReference type="PROSITE" id="PS50893">
    <property type="entry name" value="ABC_TRANSPORTER_2"/>
    <property type="match status" value="1"/>
</dbReference>
<keyword evidence="9" id="KW-0067">ATP-binding</keyword>
<evidence type="ECO:0000256" key="2">
    <source>
        <dbReference type="ARBA" id="ARBA00022692"/>
    </source>
</evidence>
<keyword evidence="2 6" id="KW-0812">Transmembrane</keyword>
<reference evidence="9 10" key="1">
    <citation type="submission" date="2021-03" db="EMBL/GenBank/DDBJ databases">
        <title>Glycomyces sp. nov., a novel actinomycete isolated from soil.</title>
        <authorList>
            <person name="Yang X."/>
            <person name="Xu X."/>
        </authorList>
    </citation>
    <scope>NUCLEOTIDE SEQUENCE [LARGE SCALE GENOMIC DNA]</scope>
    <source>
        <strain evidence="9 10">NEAU-S30</strain>
    </source>
</reference>
<evidence type="ECO:0000256" key="6">
    <source>
        <dbReference type="SAM" id="Phobius"/>
    </source>
</evidence>
<dbReference type="Proteomes" id="UP000681341">
    <property type="component" value="Unassembled WGS sequence"/>
</dbReference>
<evidence type="ECO:0000256" key="5">
    <source>
        <dbReference type="SAM" id="MobiDB-lite"/>
    </source>
</evidence>
<evidence type="ECO:0000313" key="9">
    <source>
        <dbReference type="EMBL" id="MBO3733113.1"/>
    </source>
</evidence>
<feature type="transmembrane region" description="Helical" evidence="6">
    <location>
        <begin position="48"/>
        <end position="73"/>
    </location>
</feature>
<feature type="compositionally biased region" description="Basic and acidic residues" evidence="5">
    <location>
        <begin position="1"/>
        <end position="12"/>
    </location>
</feature>
<dbReference type="PANTHER" id="PTHR24221">
    <property type="entry name" value="ATP-BINDING CASSETTE SUB-FAMILY B"/>
    <property type="match status" value="1"/>
</dbReference>
<comment type="subcellular location">
    <subcellularLocation>
        <location evidence="1">Cell membrane</location>
        <topology evidence="1">Multi-pass membrane protein</topology>
    </subcellularLocation>
</comment>
<feature type="domain" description="ABC transmembrane type-1" evidence="8">
    <location>
        <begin position="49"/>
        <end position="330"/>
    </location>
</feature>
<feature type="region of interest" description="Disordered" evidence="5">
    <location>
        <begin position="1"/>
        <end position="24"/>
    </location>
</feature>
<dbReference type="Gene3D" id="3.40.50.300">
    <property type="entry name" value="P-loop containing nucleotide triphosphate hydrolases"/>
    <property type="match status" value="1"/>
</dbReference>
<dbReference type="PROSITE" id="PS50929">
    <property type="entry name" value="ABC_TM1F"/>
    <property type="match status" value="1"/>
</dbReference>
<feature type="transmembrane region" description="Helical" evidence="6">
    <location>
        <begin position="186"/>
        <end position="207"/>
    </location>
</feature>
<evidence type="ECO:0000259" key="7">
    <source>
        <dbReference type="PROSITE" id="PS50893"/>
    </source>
</evidence>
<feature type="transmembrane region" description="Helical" evidence="6">
    <location>
        <begin position="85"/>
        <end position="110"/>
    </location>
</feature>
<dbReference type="CDD" id="cd07346">
    <property type="entry name" value="ABC_6TM_exporters"/>
    <property type="match status" value="1"/>
</dbReference>
<dbReference type="Gene3D" id="1.20.1560.10">
    <property type="entry name" value="ABC transporter type 1, transmembrane domain"/>
    <property type="match status" value="1"/>
</dbReference>
<dbReference type="RefSeq" id="WP_208495984.1">
    <property type="nucleotide sequence ID" value="NZ_JAGFNP010000004.1"/>
</dbReference>
<dbReference type="InterPro" id="IPR027417">
    <property type="entry name" value="P-loop_NTPase"/>
</dbReference>
<feature type="transmembrane region" description="Helical" evidence="6">
    <location>
        <begin position="276"/>
        <end position="297"/>
    </location>
</feature>
<dbReference type="PANTHER" id="PTHR24221:SF654">
    <property type="entry name" value="ATP-BINDING CASSETTE SUB-FAMILY B MEMBER 6"/>
    <property type="match status" value="1"/>
</dbReference>
<evidence type="ECO:0000256" key="1">
    <source>
        <dbReference type="ARBA" id="ARBA00004651"/>
    </source>
</evidence>
<dbReference type="PROSITE" id="PS00211">
    <property type="entry name" value="ABC_TRANSPORTER_1"/>
    <property type="match status" value="1"/>
</dbReference>
<dbReference type="SUPFAM" id="SSF52540">
    <property type="entry name" value="P-loop containing nucleoside triphosphate hydrolases"/>
    <property type="match status" value="1"/>
</dbReference>
<dbReference type="GO" id="GO:0005524">
    <property type="term" value="F:ATP binding"/>
    <property type="evidence" value="ECO:0007669"/>
    <property type="project" value="UniProtKB-KW"/>
</dbReference>
<dbReference type="InterPro" id="IPR011527">
    <property type="entry name" value="ABC1_TM_dom"/>
</dbReference>
<sequence length="589" mass="63249">MSTSIETRHGQEDSGTAASDRPGRPDPIARFPVLEVLRWLMRGRWKRLAIATAVTCLFLGSLQLVPFILGKAIDLGLVAGDRNALLLWAGALGAVILIVTATGVGSNLLITRENLGANFRAQRSLVETVMEIGSRLRASIAAGEVVAISAADTSTFGYFVGNFVRFLASAFALALAVAILSTESWLFALSIGLGMPLLILALRPVFLHLEARISRSRELIGEQTAIAADAVSGLRVLRGVGGERYFTDRYRRASRSARDAGIRVGHALAWLEFARITLPGALTLLLVSVGAAMALAGDISVGQFAALFGYMISLIRPLAFTILFIDDFTRAVVAARRFQHLHRVADGATDVDEGPVWGGDEPLHDPATGVTAQPGLITGVMVPDAAESRALLERLGGYGPTPWARIGDHDLDTFPIDLLRRRVLLLEANAQLFSGVLRDQLDVDGTRSDADIMRALHTASAVDIVGLDPSWLERDAVPDDGYDLTLIVGERGRNFSGGERQRLLLARGLLADPEVLILDHPTSACDAQTDARIADRLRSHRGGSTTIVATDSPALLAQCDRVVFVGDTVLEGTHRTLLAVSAYREVVNR</sequence>
<dbReference type="InterPro" id="IPR036640">
    <property type="entry name" value="ABC1_TM_sf"/>
</dbReference>
<proteinExistence type="predicted"/>
<name>A0ABS3U5U4_9ACTN</name>
<evidence type="ECO:0000256" key="3">
    <source>
        <dbReference type="ARBA" id="ARBA00022989"/>
    </source>
</evidence>
<feature type="domain" description="ABC transporter" evidence="7">
    <location>
        <begin position="336"/>
        <end position="589"/>
    </location>
</feature>